<protein>
    <recommendedName>
        <fullName evidence="7">Major facilitator superfamily (MFS) profile domain-containing protein</fullName>
    </recommendedName>
</protein>
<evidence type="ECO:0000313" key="8">
    <source>
        <dbReference type="EMBL" id="GLO35558.1"/>
    </source>
</evidence>
<dbReference type="AlphaFoldDB" id="A0AA37R9J3"/>
<dbReference type="Gene3D" id="1.20.1250.20">
    <property type="entry name" value="MFS general substrate transporter like domains"/>
    <property type="match status" value="1"/>
</dbReference>
<dbReference type="Pfam" id="PF07690">
    <property type="entry name" value="MFS_1"/>
    <property type="match status" value="1"/>
</dbReference>
<feature type="transmembrane region" description="Helical" evidence="6">
    <location>
        <begin position="91"/>
        <end position="109"/>
    </location>
</feature>
<reference evidence="8" key="1">
    <citation type="submission" date="2023-01" db="EMBL/GenBank/DDBJ databases">
        <title>Whole-genome sequence of Pseudomonas putida NBRC 14671.</title>
        <authorList>
            <person name="Morohoshi T."/>
            <person name="Someya N."/>
        </authorList>
    </citation>
    <scope>NUCLEOTIDE SEQUENCE</scope>
    <source>
        <strain evidence="8">NBRC 14671</strain>
    </source>
</reference>
<feature type="transmembrane region" description="Helical" evidence="6">
    <location>
        <begin position="149"/>
        <end position="169"/>
    </location>
</feature>
<evidence type="ECO:0000259" key="7">
    <source>
        <dbReference type="PROSITE" id="PS50850"/>
    </source>
</evidence>
<dbReference type="SUPFAM" id="SSF103473">
    <property type="entry name" value="MFS general substrate transporter"/>
    <property type="match status" value="1"/>
</dbReference>
<evidence type="ECO:0000256" key="2">
    <source>
        <dbReference type="ARBA" id="ARBA00022475"/>
    </source>
</evidence>
<dbReference type="GO" id="GO:0005886">
    <property type="term" value="C:plasma membrane"/>
    <property type="evidence" value="ECO:0007669"/>
    <property type="project" value="UniProtKB-SubCell"/>
</dbReference>
<dbReference type="Proteomes" id="UP001161257">
    <property type="component" value="Unassembled WGS sequence"/>
</dbReference>
<evidence type="ECO:0000256" key="1">
    <source>
        <dbReference type="ARBA" id="ARBA00004651"/>
    </source>
</evidence>
<keyword evidence="3 6" id="KW-0812">Transmembrane</keyword>
<accession>A0AA37R9J3</accession>
<organism evidence="8 9">
    <name type="scientific">Pseudomonas putida</name>
    <name type="common">Arthrobacter siderocapsulatus</name>
    <dbReference type="NCBI Taxonomy" id="303"/>
    <lineage>
        <taxon>Bacteria</taxon>
        <taxon>Pseudomonadati</taxon>
        <taxon>Pseudomonadota</taxon>
        <taxon>Gammaproteobacteria</taxon>
        <taxon>Pseudomonadales</taxon>
        <taxon>Pseudomonadaceae</taxon>
        <taxon>Pseudomonas</taxon>
    </lineage>
</organism>
<feature type="transmembrane region" description="Helical" evidence="6">
    <location>
        <begin position="121"/>
        <end position="143"/>
    </location>
</feature>
<feature type="transmembrane region" description="Helical" evidence="6">
    <location>
        <begin position="34"/>
        <end position="55"/>
    </location>
</feature>
<proteinExistence type="predicted"/>
<keyword evidence="2" id="KW-1003">Cell membrane</keyword>
<dbReference type="InterPro" id="IPR036259">
    <property type="entry name" value="MFS_trans_sf"/>
</dbReference>
<dbReference type="PANTHER" id="PTHR43124:SF5">
    <property type="entry name" value="PURINE RIBONUCLEOSIDE EFFLUX PUMP NEPI"/>
    <property type="match status" value="1"/>
</dbReference>
<dbReference type="PROSITE" id="PS50850">
    <property type="entry name" value="MFS"/>
    <property type="match status" value="1"/>
</dbReference>
<dbReference type="InterPro" id="IPR011701">
    <property type="entry name" value="MFS"/>
</dbReference>
<comment type="subcellular location">
    <subcellularLocation>
        <location evidence="1">Cell membrane</location>
        <topology evidence="1">Multi-pass membrane protein</topology>
    </subcellularLocation>
</comment>
<evidence type="ECO:0000256" key="3">
    <source>
        <dbReference type="ARBA" id="ARBA00022692"/>
    </source>
</evidence>
<sequence>MAAVALLFMGQFMLYTYLRPFLEAVTHVDVPTLSLLLLIIGAAGLLGTMLVGPLVTRSLNRVLVGIPLIMTGLAIAVVEAGTWVISVGVLLGLWGLVATCAPVGWFTWLTKAMPRDAEAGGGLMVAVIQLAITLGATGGGVLYDGFGYQATFFTSGALLLGATIMTNLATRK</sequence>
<keyword evidence="4 6" id="KW-1133">Transmembrane helix</keyword>
<evidence type="ECO:0000256" key="4">
    <source>
        <dbReference type="ARBA" id="ARBA00022989"/>
    </source>
</evidence>
<name>A0AA37R9J3_PSEPU</name>
<dbReference type="InterPro" id="IPR050189">
    <property type="entry name" value="MFS_Efflux_Transporters"/>
</dbReference>
<gene>
    <name evidence="8" type="ORF">PPUN14671_23910</name>
</gene>
<keyword evidence="5 6" id="KW-0472">Membrane</keyword>
<feature type="domain" description="Major facilitator superfamily (MFS) profile" evidence="7">
    <location>
        <begin position="1"/>
        <end position="172"/>
    </location>
</feature>
<evidence type="ECO:0000256" key="5">
    <source>
        <dbReference type="ARBA" id="ARBA00023136"/>
    </source>
</evidence>
<dbReference type="EMBL" id="BSKJ01000004">
    <property type="protein sequence ID" value="GLO35558.1"/>
    <property type="molecule type" value="Genomic_DNA"/>
</dbReference>
<comment type="caution">
    <text evidence="8">The sequence shown here is derived from an EMBL/GenBank/DDBJ whole genome shotgun (WGS) entry which is preliminary data.</text>
</comment>
<dbReference type="PANTHER" id="PTHR43124">
    <property type="entry name" value="PURINE EFFLUX PUMP PBUE"/>
    <property type="match status" value="1"/>
</dbReference>
<evidence type="ECO:0000313" key="9">
    <source>
        <dbReference type="Proteomes" id="UP001161257"/>
    </source>
</evidence>
<feature type="transmembrane region" description="Helical" evidence="6">
    <location>
        <begin position="62"/>
        <end position="85"/>
    </location>
</feature>
<dbReference type="InterPro" id="IPR020846">
    <property type="entry name" value="MFS_dom"/>
</dbReference>
<evidence type="ECO:0000256" key="6">
    <source>
        <dbReference type="SAM" id="Phobius"/>
    </source>
</evidence>
<dbReference type="GO" id="GO:0022857">
    <property type="term" value="F:transmembrane transporter activity"/>
    <property type="evidence" value="ECO:0007669"/>
    <property type="project" value="InterPro"/>
</dbReference>